<gene>
    <name evidence="22" type="ORF">TSUD_163960</name>
</gene>
<comment type="catalytic activity">
    <reaction evidence="17">
        <text>L-seryl-[protein] + ATP = O-phospho-L-seryl-[protein] + ADP + H(+)</text>
        <dbReference type="Rhea" id="RHEA:17989"/>
        <dbReference type="Rhea" id="RHEA-COMP:9863"/>
        <dbReference type="Rhea" id="RHEA-COMP:11604"/>
        <dbReference type="ChEBI" id="CHEBI:15378"/>
        <dbReference type="ChEBI" id="CHEBI:29999"/>
        <dbReference type="ChEBI" id="CHEBI:30616"/>
        <dbReference type="ChEBI" id="CHEBI:83421"/>
        <dbReference type="ChEBI" id="CHEBI:456216"/>
        <dbReference type="EC" id="2.7.11.1"/>
    </reaction>
</comment>
<dbReference type="InterPro" id="IPR017441">
    <property type="entry name" value="Protein_kinase_ATP_BS"/>
</dbReference>
<dbReference type="Gene3D" id="2.90.10.10">
    <property type="entry name" value="Bulb-type lectin domain"/>
    <property type="match status" value="1"/>
</dbReference>
<name>A0A2Z6MSA6_TRISU</name>
<evidence type="ECO:0000256" key="1">
    <source>
        <dbReference type="ARBA" id="ARBA00004479"/>
    </source>
</evidence>
<keyword evidence="23" id="KW-1185">Reference proteome</keyword>
<dbReference type="Proteomes" id="UP000242715">
    <property type="component" value="Unassembled WGS sequence"/>
</dbReference>
<dbReference type="Gene3D" id="3.30.200.20">
    <property type="entry name" value="Phosphorylase Kinase, domain 1"/>
    <property type="match status" value="1"/>
</dbReference>
<keyword evidence="6" id="KW-0812">Transmembrane</keyword>
<dbReference type="OrthoDB" id="1420420at2759"/>
<dbReference type="Pfam" id="PF01453">
    <property type="entry name" value="B_lectin"/>
    <property type="match status" value="1"/>
</dbReference>
<keyword evidence="10 18" id="KW-0067">ATP-binding</keyword>
<dbReference type="FunFam" id="3.30.200.20:FF:000059">
    <property type="entry name" value="S-receptor-like serine/threonine-protein kinase"/>
    <property type="match status" value="1"/>
</dbReference>
<dbReference type="GO" id="GO:0005524">
    <property type="term" value="F:ATP binding"/>
    <property type="evidence" value="ECO:0007669"/>
    <property type="project" value="UniProtKB-UniRule"/>
</dbReference>
<dbReference type="InterPro" id="IPR000719">
    <property type="entry name" value="Prot_kinase_dom"/>
</dbReference>
<sequence length="428" mass="48565">MGKHSKLFFLDTGNILLLDAGQHHTWSSNTASNAPSELYLKQDGNLVLRELQGTTILWQSFNFPTNTLLPNQPLTRHTNLVSSRSQSNHSAGFYKLFFDDNNVIRLDYDGPDVSSTYWPPSVLLPWQAGRYSYSELKLATKNFSNEIGRGGGGVVYKGTLPDQRHAAVKRLNEAQQGEGEFLAEVSIIGRLNHMNLIEMWGYCVEGKHRLLVYEYMENGSLAETLSSKTNILDWSKRYDIALGTSRVLAYLHEECLEWILHCDIKPQNILLDSNFQPKLADFGLSKLKSRNNLNNNSEFSMIRGTRGYMAPEWIFNLPITSKVDVYSYGVVLLEMITGKSPTMMNIEGDGGEVAYNGRLITWVREKKRSSSTYWVEEIMDPSMVNNCDLSKMEVLARVALDCVEEDKDIRPTMSQVVEMLQSCERDVE</sequence>
<dbReference type="EC" id="2.7.11.1" evidence="2"/>
<dbReference type="Gene3D" id="1.10.510.10">
    <property type="entry name" value="Transferase(Phosphotransferase) domain 1"/>
    <property type="match status" value="1"/>
</dbReference>
<dbReference type="AlphaFoldDB" id="A0A2Z6MSA6"/>
<dbReference type="SMART" id="SM00220">
    <property type="entry name" value="S_TKc"/>
    <property type="match status" value="1"/>
</dbReference>
<comment type="catalytic activity">
    <reaction evidence="16">
        <text>L-threonyl-[protein] + ATP = O-phospho-L-threonyl-[protein] + ADP + H(+)</text>
        <dbReference type="Rhea" id="RHEA:46608"/>
        <dbReference type="Rhea" id="RHEA-COMP:11060"/>
        <dbReference type="Rhea" id="RHEA-COMP:11605"/>
        <dbReference type="ChEBI" id="CHEBI:15378"/>
        <dbReference type="ChEBI" id="CHEBI:30013"/>
        <dbReference type="ChEBI" id="CHEBI:30616"/>
        <dbReference type="ChEBI" id="CHEBI:61977"/>
        <dbReference type="ChEBI" id="CHEBI:456216"/>
        <dbReference type="EC" id="2.7.11.1"/>
    </reaction>
</comment>
<evidence type="ECO:0000256" key="14">
    <source>
        <dbReference type="ARBA" id="ARBA00023170"/>
    </source>
</evidence>
<evidence type="ECO:0000256" key="12">
    <source>
        <dbReference type="ARBA" id="ARBA00023136"/>
    </source>
</evidence>
<evidence type="ECO:0000256" key="10">
    <source>
        <dbReference type="ARBA" id="ARBA00022840"/>
    </source>
</evidence>
<dbReference type="GO" id="GO:0016020">
    <property type="term" value="C:membrane"/>
    <property type="evidence" value="ECO:0007669"/>
    <property type="project" value="UniProtKB-SubCell"/>
</dbReference>
<evidence type="ECO:0000256" key="7">
    <source>
        <dbReference type="ARBA" id="ARBA00022729"/>
    </source>
</evidence>
<dbReference type="SUPFAM" id="SSF51110">
    <property type="entry name" value="alpha-D-mannose-specific plant lectins"/>
    <property type="match status" value="1"/>
</dbReference>
<dbReference type="EMBL" id="DF973585">
    <property type="protein sequence ID" value="GAU35298.1"/>
    <property type="molecule type" value="Genomic_DNA"/>
</dbReference>
<comment type="subcellular location">
    <subcellularLocation>
        <location evidence="1">Membrane</location>
        <topology evidence="1">Single-pass type I membrane protein</topology>
    </subcellularLocation>
</comment>
<evidence type="ECO:0000313" key="23">
    <source>
        <dbReference type="Proteomes" id="UP000242715"/>
    </source>
</evidence>
<evidence type="ECO:0000256" key="2">
    <source>
        <dbReference type="ARBA" id="ARBA00012513"/>
    </source>
</evidence>
<keyword evidence="9" id="KW-0418">Kinase</keyword>
<protein>
    <recommendedName>
        <fullName evidence="2">non-specific serine/threonine protein kinase</fullName>
        <ecNumber evidence="2">2.7.11.1</ecNumber>
    </recommendedName>
</protein>
<feature type="domain" description="Protein kinase" evidence="20">
    <location>
        <begin position="141"/>
        <end position="428"/>
    </location>
</feature>
<keyword evidence="14" id="KW-0675">Receptor</keyword>
<dbReference type="PANTHER" id="PTHR47974:SF3">
    <property type="entry name" value="RECEPTOR-LIKE SERINE_THREONINE-PROTEIN KINASE"/>
    <property type="match status" value="1"/>
</dbReference>
<dbReference type="Pfam" id="PF00069">
    <property type="entry name" value="Pkinase"/>
    <property type="match status" value="1"/>
</dbReference>
<dbReference type="PROSITE" id="PS50927">
    <property type="entry name" value="BULB_LECTIN"/>
    <property type="match status" value="1"/>
</dbReference>
<dbReference type="PANTHER" id="PTHR47974">
    <property type="entry name" value="OS07G0415500 PROTEIN"/>
    <property type="match status" value="1"/>
</dbReference>
<organism evidence="22 23">
    <name type="scientific">Trifolium subterraneum</name>
    <name type="common">Subterranean clover</name>
    <dbReference type="NCBI Taxonomy" id="3900"/>
    <lineage>
        <taxon>Eukaryota</taxon>
        <taxon>Viridiplantae</taxon>
        <taxon>Streptophyta</taxon>
        <taxon>Embryophyta</taxon>
        <taxon>Tracheophyta</taxon>
        <taxon>Spermatophyta</taxon>
        <taxon>Magnoliopsida</taxon>
        <taxon>eudicotyledons</taxon>
        <taxon>Gunneridae</taxon>
        <taxon>Pentapetalae</taxon>
        <taxon>rosids</taxon>
        <taxon>fabids</taxon>
        <taxon>Fabales</taxon>
        <taxon>Fabaceae</taxon>
        <taxon>Papilionoideae</taxon>
        <taxon>50 kb inversion clade</taxon>
        <taxon>NPAAA clade</taxon>
        <taxon>Hologalegina</taxon>
        <taxon>IRL clade</taxon>
        <taxon>Trifolieae</taxon>
        <taxon>Trifolium</taxon>
    </lineage>
</organism>
<evidence type="ECO:0000256" key="5">
    <source>
        <dbReference type="ARBA" id="ARBA00022679"/>
    </source>
</evidence>
<evidence type="ECO:0000256" key="16">
    <source>
        <dbReference type="ARBA" id="ARBA00047899"/>
    </source>
</evidence>
<evidence type="ECO:0000256" key="8">
    <source>
        <dbReference type="ARBA" id="ARBA00022741"/>
    </source>
</evidence>
<feature type="domain" description="Bulb-type lectin" evidence="21">
    <location>
        <begin position="1"/>
        <end position="61"/>
    </location>
</feature>
<keyword evidence="3 19" id="KW-0723">Serine/threonine-protein kinase</keyword>
<keyword evidence="13" id="KW-1015">Disulfide bond</keyword>
<evidence type="ECO:0000256" key="6">
    <source>
        <dbReference type="ARBA" id="ARBA00022692"/>
    </source>
</evidence>
<comment type="similarity">
    <text evidence="19">Belongs to the protein kinase superfamily.</text>
</comment>
<dbReference type="PROSITE" id="PS00107">
    <property type="entry name" value="PROTEIN_KINASE_ATP"/>
    <property type="match status" value="1"/>
</dbReference>
<evidence type="ECO:0000256" key="13">
    <source>
        <dbReference type="ARBA" id="ARBA00023157"/>
    </source>
</evidence>
<evidence type="ECO:0000256" key="3">
    <source>
        <dbReference type="ARBA" id="ARBA00022527"/>
    </source>
</evidence>
<evidence type="ECO:0000313" key="22">
    <source>
        <dbReference type="EMBL" id="GAU35298.1"/>
    </source>
</evidence>
<evidence type="ECO:0000259" key="21">
    <source>
        <dbReference type="PROSITE" id="PS50927"/>
    </source>
</evidence>
<dbReference type="GO" id="GO:0004674">
    <property type="term" value="F:protein serine/threonine kinase activity"/>
    <property type="evidence" value="ECO:0007669"/>
    <property type="project" value="UniProtKB-KW"/>
</dbReference>
<dbReference type="CDD" id="cd14066">
    <property type="entry name" value="STKc_IRAK"/>
    <property type="match status" value="1"/>
</dbReference>
<accession>A0A2Z6MSA6</accession>
<evidence type="ECO:0000256" key="18">
    <source>
        <dbReference type="PROSITE-ProRule" id="PRU10141"/>
    </source>
</evidence>
<dbReference type="InterPro" id="IPR011009">
    <property type="entry name" value="Kinase-like_dom_sf"/>
</dbReference>
<dbReference type="InterPro" id="IPR036426">
    <property type="entry name" value="Bulb-type_lectin_dom_sf"/>
</dbReference>
<evidence type="ECO:0000256" key="19">
    <source>
        <dbReference type="RuleBase" id="RU000304"/>
    </source>
</evidence>
<keyword evidence="12" id="KW-0472">Membrane</keyword>
<evidence type="ECO:0000259" key="20">
    <source>
        <dbReference type="PROSITE" id="PS50011"/>
    </source>
</evidence>
<feature type="binding site" evidence="18">
    <location>
        <position position="169"/>
    </location>
    <ligand>
        <name>ATP</name>
        <dbReference type="ChEBI" id="CHEBI:30616"/>
    </ligand>
</feature>
<evidence type="ECO:0000256" key="11">
    <source>
        <dbReference type="ARBA" id="ARBA00022989"/>
    </source>
</evidence>
<keyword evidence="15" id="KW-0325">Glycoprotein</keyword>
<dbReference type="PROSITE" id="PS50011">
    <property type="entry name" value="PROTEIN_KINASE_DOM"/>
    <property type="match status" value="1"/>
</dbReference>
<dbReference type="SUPFAM" id="SSF56112">
    <property type="entry name" value="Protein kinase-like (PK-like)"/>
    <property type="match status" value="1"/>
</dbReference>
<dbReference type="InterPro" id="IPR008271">
    <property type="entry name" value="Ser/Thr_kinase_AS"/>
</dbReference>
<reference evidence="23" key="1">
    <citation type="journal article" date="2017" name="Front. Plant Sci.">
        <title>Climate Clever Clovers: New Paradigm to Reduce the Environmental Footprint of Ruminants by Breeding Low Methanogenic Forages Utilizing Haplotype Variation.</title>
        <authorList>
            <person name="Kaur P."/>
            <person name="Appels R."/>
            <person name="Bayer P.E."/>
            <person name="Keeble-Gagnere G."/>
            <person name="Wang J."/>
            <person name="Hirakawa H."/>
            <person name="Shirasawa K."/>
            <person name="Vercoe P."/>
            <person name="Stefanova K."/>
            <person name="Durmic Z."/>
            <person name="Nichols P."/>
            <person name="Revell C."/>
            <person name="Isobe S.N."/>
            <person name="Edwards D."/>
            <person name="Erskine W."/>
        </authorList>
    </citation>
    <scope>NUCLEOTIDE SEQUENCE [LARGE SCALE GENOMIC DNA]</scope>
    <source>
        <strain evidence="23">cv. Daliak</strain>
    </source>
</reference>
<evidence type="ECO:0000256" key="17">
    <source>
        <dbReference type="ARBA" id="ARBA00048679"/>
    </source>
</evidence>
<evidence type="ECO:0000256" key="4">
    <source>
        <dbReference type="ARBA" id="ARBA00022536"/>
    </source>
</evidence>
<dbReference type="InterPro" id="IPR001480">
    <property type="entry name" value="Bulb-type_lectin_dom"/>
</dbReference>
<keyword evidence="7" id="KW-0732">Signal</keyword>
<evidence type="ECO:0000256" key="9">
    <source>
        <dbReference type="ARBA" id="ARBA00022777"/>
    </source>
</evidence>
<keyword evidence="11" id="KW-1133">Transmembrane helix</keyword>
<keyword evidence="4" id="KW-0245">EGF-like domain</keyword>
<dbReference type="PROSITE" id="PS00108">
    <property type="entry name" value="PROTEIN_KINASE_ST"/>
    <property type="match status" value="1"/>
</dbReference>
<keyword evidence="5" id="KW-0808">Transferase</keyword>
<evidence type="ECO:0000256" key="15">
    <source>
        <dbReference type="ARBA" id="ARBA00023180"/>
    </source>
</evidence>
<proteinExistence type="inferred from homology"/>
<keyword evidence="8 18" id="KW-0547">Nucleotide-binding</keyword>
<dbReference type="FunFam" id="1.10.510.10:FF:000302">
    <property type="entry name" value="Serine/threonine-protein kinase"/>
    <property type="match status" value="1"/>
</dbReference>